<dbReference type="AlphaFoldDB" id="A0A4R4A4U8"/>
<comment type="caution">
    <text evidence="3">The sequence shown here is derived from an EMBL/GenBank/DDBJ whole genome shotgun (WGS) entry which is preliminary data.</text>
</comment>
<keyword evidence="2" id="KW-0812">Transmembrane</keyword>
<keyword evidence="2" id="KW-0472">Membrane</keyword>
<evidence type="ECO:0000313" key="4">
    <source>
        <dbReference type="Proteomes" id="UP000295247"/>
    </source>
</evidence>
<name>A0A4R4A4U8_MARGR</name>
<dbReference type="Proteomes" id="UP000295247">
    <property type="component" value="Unassembled WGS sequence"/>
</dbReference>
<keyword evidence="1" id="KW-0175">Coiled coil</keyword>
<dbReference type="EMBL" id="SMDC01000017">
    <property type="protein sequence ID" value="TCW32676.1"/>
    <property type="molecule type" value="Genomic_DNA"/>
</dbReference>
<evidence type="ECO:0000256" key="2">
    <source>
        <dbReference type="SAM" id="Phobius"/>
    </source>
</evidence>
<feature type="coiled-coil region" evidence="1">
    <location>
        <begin position="2"/>
        <end position="36"/>
    </location>
</feature>
<organism evidence="3 4">
    <name type="scientific">Marichromatium gracile</name>
    <name type="common">Chromatium gracile</name>
    <dbReference type="NCBI Taxonomy" id="1048"/>
    <lineage>
        <taxon>Bacteria</taxon>
        <taxon>Pseudomonadati</taxon>
        <taxon>Pseudomonadota</taxon>
        <taxon>Gammaproteobacteria</taxon>
        <taxon>Chromatiales</taxon>
        <taxon>Chromatiaceae</taxon>
        <taxon>Marichromatium</taxon>
    </lineage>
</organism>
<reference evidence="3 4" key="1">
    <citation type="submission" date="2019-03" db="EMBL/GenBank/DDBJ databases">
        <title>Genomic Encyclopedia of Type Strains, Phase IV (KMG-IV): sequencing the most valuable type-strain genomes for metagenomic binning, comparative biology and taxonomic classification.</title>
        <authorList>
            <person name="Goeker M."/>
        </authorList>
    </citation>
    <scope>NUCLEOTIDE SEQUENCE [LARGE SCALE GENOMIC DNA]</scope>
    <source>
        <strain evidence="3 4">DSM 203</strain>
    </source>
</reference>
<accession>A0A4R4A4U8</accession>
<evidence type="ECO:0000256" key="1">
    <source>
        <dbReference type="SAM" id="Coils"/>
    </source>
</evidence>
<keyword evidence="2" id="KW-1133">Transmembrane helix</keyword>
<protein>
    <submittedName>
        <fullName evidence="3">Uncharacterized protein</fullName>
    </submittedName>
</protein>
<proteinExistence type="predicted"/>
<evidence type="ECO:0000313" key="3">
    <source>
        <dbReference type="EMBL" id="TCW32676.1"/>
    </source>
</evidence>
<feature type="transmembrane region" description="Helical" evidence="2">
    <location>
        <begin position="87"/>
        <end position="106"/>
    </location>
</feature>
<dbReference type="RefSeq" id="WP_132230646.1">
    <property type="nucleotide sequence ID" value="NZ_NRRH01000028.1"/>
</dbReference>
<sequence length="113" mass="12702">MTASLEHQVSELRLRVERVEVEARELRDGLTTLSKEHAITRESVRIFTELVDDVRAELGATRADVHQVQLALQQHMVDEARDRRRQFSAQVAAIAGTTGTLAVLLWEVTRSGV</sequence>
<gene>
    <name evidence="3" type="ORF">EDC29_11742</name>
</gene>